<evidence type="ECO:0000256" key="1">
    <source>
        <dbReference type="ARBA" id="ARBA00004473"/>
    </source>
</evidence>
<feature type="compositionally biased region" description="Low complexity" evidence="6">
    <location>
        <begin position="415"/>
        <end position="425"/>
    </location>
</feature>
<dbReference type="GO" id="GO:0044732">
    <property type="term" value="C:mitotic spindle pole body"/>
    <property type="evidence" value="ECO:0007669"/>
    <property type="project" value="TreeGrafter"/>
</dbReference>
<feature type="region of interest" description="Disordered" evidence="6">
    <location>
        <begin position="360"/>
        <end position="382"/>
    </location>
</feature>
<dbReference type="PANTHER" id="PTHR28538">
    <property type="entry name" value="INTEGRAL INNER NUCLEAR MEMBRANE PROTEIN IMA1"/>
    <property type="match status" value="1"/>
</dbReference>
<feature type="compositionally biased region" description="Polar residues" evidence="6">
    <location>
        <begin position="362"/>
        <end position="377"/>
    </location>
</feature>
<evidence type="ECO:0000256" key="6">
    <source>
        <dbReference type="SAM" id="MobiDB-lite"/>
    </source>
</evidence>
<sequence length="579" mass="62855">MRSDAFQPALLRTDEPGFSPRSLDVVLAPASSNRKGKGRAVEGRGGAVAVGSRDDFWCGVCGQISRRDEKGDVVSDDAAFYDSSLNDESFAKRGSPSRTRLPSSFPTTQTTPFCRQCLNNQSLQLHLLASYPSSDDEQDPSDPFPPLDEYRRSLDARYPLVCADCAPNVEGVIRERDYRVKTQALGARLRESQLRREREERLSRQVRRRDGLRWTIEEWAWRARGAAWALTHGVTIAGCCCGLLRSDVAVPSHPLKHGVTTHSSTLLFVAIVSLLWSCWDPTWSTLRRERARGRQPLVIGRAPYIAVQLAAYVFRIGVLLKLRLFDNCPRVALLSLAFISIIALISAFYVPSLRHPPPIRLSSRSSGTATPTSTLSSRPADPLEPLAHLSLSRKGSLLAPSPPTTPTGARSPINGGSASTGSAASLRNRKSSEQTNGIRPRVPSFSLRPWRTTSAAAQAMEVDAAGSAATGEDADGANENTMDWTATPPPASIPFPSTSSRPASPFGAPTPTANGGNYVNFARQRFVPPDLRKPTGLEGMFERVAVKEEADGQVVQAGKDVEMKDAGGRSSWLGGWLGR</sequence>
<comment type="subcellular location">
    <subcellularLocation>
        <location evidence="1">Nucleus inner membrane</location>
        <topology evidence="1">Multi-pass membrane protein</topology>
    </subcellularLocation>
</comment>
<reference evidence="9 10" key="1">
    <citation type="journal article" date="2018" name="Elife">
        <title>Functional genomics of lipid metabolism in the oleaginous yeast Rhodosporidium toruloides.</title>
        <authorList>
            <person name="Coradetti S.T."/>
            <person name="Pinel D."/>
            <person name="Geiselman G."/>
            <person name="Ito M."/>
            <person name="Mondo S."/>
            <person name="Reilly M.C."/>
            <person name="Cheng Y.F."/>
            <person name="Bauer S."/>
            <person name="Grigoriev I."/>
            <person name="Gladden J.M."/>
            <person name="Simmons B.A."/>
            <person name="Brem R."/>
            <person name="Arkin A.P."/>
            <person name="Skerker J.M."/>
        </authorList>
    </citation>
    <scope>NUCLEOTIDE SEQUENCE [LARGE SCALE GENOMIC DNA]</scope>
    <source>
        <strain evidence="9 10">NBRC 0880</strain>
    </source>
</reference>
<dbReference type="InterPro" id="IPR042321">
    <property type="entry name" value="Ima1"/>
</dbReference>
<dbReference type="PANTHER" id="PTHR28538:SF1">
    <property type="entry name" value="INTEGRAL INNER NUCLEAR MEMBRANE PROTEIN IMA1"/>
    <property type="match status" value="1"/>
</dbReference>
<feature type="transmembrane region" description="Helical" evidence="7">
    <location>
        <begin position="304"/>
        <end position="325"/>
    </location>
</feature>
<evidence type="ECO:0000259" key="8">
    <source>
        <dbReference type="Pfam" id="PF09779"/>
    </source>
</evidence>
<dbReference type="InterPro" id="IPR018617">
    <property type="entry name" value="Ima1_N"/>
</dbReference>
<dbReference type="GO" id="GO:0005637">
    <property type="term" value="C:nuclear inner membrane"/>
    <property type="evidence" value="ECO:0007669"/>
    <property type="project" value="UniProtKB-SubCell"/>
</dbReference>
<keyword evidence="5" id="KW-0539">Nucleus</keyword>
<dbReference type="OrthoDB" id="5966927at2759"/>
<keyword evidence="3 7" id="KW-1133">Transmembrane helix</keyword>
<organism evidence="9 10">
    <name type="scientific">Rhodotorula toruloides</name>
    <name type="common">Yeast</name>
    <name type="synonym">Rhodosporidium toruloides</name>
    <dbReference type="NCBI Taxonomy" id="5286"/>
    <lineage>
        <taxon>Eukaryota</taxon>
        <taxon>Fungi</taxon>
        <taxon>Dikarya</taxon>
        <taxon>Basidiomycota</taxon>
        <taxon>Pucciniomycotina</taxon>
        <taxon>Microbotryomycetes</taxon>
        <taxon>Sporidiobolales</taxon>
        <taxon>Sporidiobolaceae</taxon>
        <taxon>Rhodotorula</taxon>
    </lineage>
</organism>
<dbReference type="GO" id="GO:0071765">
    <property type="term" value="P:nuclear inner membrane organization"/>
    <property type="evidence" value="ECO:0007669"/>
    <property type="project" value="InterPro"/>
</dbReference>
<evidence type="ECO:0000313" key="10">
    <source>
        <dbReference type="Proteomes" id="UP000239560"/>
    </source>
</evidence>
<evidence type="ECO:0000256" key="3">
    <source>
        <dbReference type="ARBA" id="ARBA00022989"/>
    </source>
</evidence>
<dbReference type="EMBL" id="LCTV02000005">
    <property type="protein sequence ID" value="PRQ75129.1"/>
    <property type="molecule type" value="Genomic_DNA"/>
</dbReference>
<dbReference type="Pfam" id="PF09779">
    <property type="entry name" value="Ima1_N"/>
    <property type="match status" value="1"/>
</dbReference>
<evidence type="ECO:0000256" key="2">
    <source>
        <dbReference type="ARBA" id="ARBA00022692"/>
    </source>
</evidence>
<feature type="transmembrane region" description="Helical" evidence="7">
    <location>
        <begin position="331"/>
        <end position="350"/>
    </location>
</feature>
<keyword evidence="4 7" id="KW-0472">Membrane</keyword>
<comment type="caution">
    <text evidence="9">The sequence shown here is derived from an EMBL/GenBank/DDBJ whole genome shotgun (WGS) entry which is preliminary data.</text>
</comment>
<evidence type="ECO:0000313" key="9">
    <source>
        <dbReference type="EMBL" id="PRQ75129.1"/>
    </source>
</evidence>
<gene>
    <name evidence="9" type="ORF">AAT19DRAFT_14151</name>
</gene>
<feature type="region of interest" description="Disordered" evidence="6">
    <location>
        <begin position="395"/>
        <end position="449"/>
    </location>
</feature>
<evidence type="ECO:0000256" key="4">
    <source>
        <dbReference type="ARBA" id="ARBA00023136"/>
    </source>
</evidence>
<protein>
    <submittedName>
        <fullName evidence="9">Ima1 N-terminal domain-domain containing protein</fullName>
    </submittedName>
</protein>
<evidence type="ECO:0000256" key="7">
    <source>
        <dbReference type="SAM" id="Phobius"/>
    </source>
</evidence>
<keyword evidence="2 7" id="KW-0812">Transmembrane</keyword>
<proteinExistence type="predicted"/>
<feature type="region of interest" description="Disordered" evidence="6">
    <location>
        <begin position="462"/>
        <end position="517"/>
    </location>
</feature>
<dbReference type="Proteomes" id="UP000239560">
    <property type="component" value="Unassembled WGS sequence"/>
</dbReference>
<dbReference type="GO" id="GO:0034992">
    <property type="term" value="C:microtubule organizing center attachment site"/>
    <property type="evidence" value="ECO:0007669"/>
    <property type="project" value="TreeGrafter"/>
</dbReference>
<name>A0A2T0AAW6_RHOTO</name>
<feature type="domain" description="Ima1 N-terminal" evidence="8">
    <location>
        <begin position="52"/>
        <end position="169"/>
    </location>
</feature>
<accession>A0A2T0AAW6</accession>
<evidence type="ECO:0000256" key="5">
    <source>
        <dbReference type="ARBA" id="ARBA00023242"/>
    </source>
</evidence>
<dbReference type="GO" id="GO:0034506">
    <property type="term" value="C:chromosome, centromeric core domain"/>
    <property type="evidence" value="ECO:0007669"/>
    <property type="project" value="TreeGrafter"/>
</dbReference>
<dbReference type="AlphaFoldDB" id="A0A2T0AAW6"/>